<dbReference type="CDD" id="cd04301">
    <property type="entry name" value="NAT_SF"/>
    <property type="match status" value="1"/>
</dbReference>
<dbReference type="Proteomes" id="UP000286100">
    <property type="component" value="Unassembled WGS sequence"/>
</dbReference>
<protein>
    <submittedName>
        <fullName evidence="2">N-acetyltransferase</fullName>
    </submittedName>
</protein>
<dbReference type="PROSITE" id="PS51186">
    <property type="entry name" value="GNAT"/>
    <property type="match status" value="1"/>
</dbReference>
<dbReference type="RefSeq" id="WP_119759576.1">
    <property type="nucleotide sequence ID" value="NZ_QYUM01000002.1"/>
</dbReference>
<reference evidence="2 3" key="1">
    <citation type="submission" date="2018-09" db="EMBL/GenBank/DDBJ databases">
        <authorList>
            <person name="Zhu H."/>
        </authorList>
    </citation>
    <scope>NUCLEOTIDE SEQUENCE [LARGE SCALE GENOMIC DNA]</scope>
    <source>
        <strain evidence="2 3">K2R01-6</strain>
    </source>
</reference>
<dbReference type="GO" id="GO:0030649">
    <property type="term" value="P:aminoglycoside antibiotic catabolic process"/>
    <property type="evidence" value="ECO:0007669"/>
    <property type="project" value="TreeGrafter"/>
</dbReference>
<dbReference type="OrthoDB" id="9797178at2"/>
<dbReference type="InterPro" id="IPR051554">
    <property type="entry name" value="Acetyltransferase_Eis"/>
</dbReference>
<dbReference type="EMBL" id="QYUM01000002">
    <property type="protein sequence ID" value="RJF93298.1"/>
    <property type="molecule type" value="Genomic_DNA"/>
</dbReference>
<proteinExistence type="predicted"/>
<dbReference type="PANTHER" id="PTHR37817">
    <property type="entry name" value="N-ACETYLTRANSFERASE EIS"/>
    <property type="match status" value="1"/>
</dbReference>
<evidence type="ECO:0000313" key="3">
    <source>
        <dbReference type="Proteomes" id="UP000286100"/>
    </source>
</evidence>
<evidence type="ECO:0000313" key="2">
    <source>
        <dbReference type="EMBL" id="RJF93298.1"/>
    </source>
</evidence>
<comment type="caution">
    <text evidence="2">The sequence shown here is derived from an EMBL/GenBank/DDBJ whole genome shotgun (WGS) entry which is preliminary data.</text>
</comment>
<dbReference type="AlphaFoldDB" id="A0A418WPX3"/>
<feature type="domain" description="N-acetyltransferase" evidence="1">
    <location>
        <begin position="3"/>
        <end position="148"/>
    </location>
</feature>
<dbReference type="GO" id="GO:0034069">
    <property type="term" value="F:aminoglycoside N-acetyltransferase activity"/>
    <property type="evidence" value="ECO:0007669"/>
    <property type="project" value="TreeGrafter"/>
</dbReference>
<dbReference type="Pfam" id="PF13527">
    <property type="entry name" value="Acetyltransf_9"/>
    <property type="match status" value="1"/>
</dbReference>
<dbReference type="InterPro" id="IPR000182">
    <property type="entry name" value="GNAT_dom"/>
</dbReference>
<evidence type="ECO:0000259" key="1">
    <source>
        <dbReference type="PROSITE" id="PS51186"/>
    </source>
</evidence>
<dbReference type="PANTHER" id="PTHR37817:SF1">
    <property type="entry name" value="N-ACETYLTRANSFERASE EIS"/>
    <property type="match status" value="1"/>
</dbReference>
<gene>
    <name evidence="2" type="ORF">D3876_02790</name>
</gene>
<sequence>MTVKLRVEAPGDAAAIRAVNCAAFPTEAEADLVEALRADGDAAISLVAEDNDEIVGHVLLSTMQVSADGRAVRAAGLAPVAVVPGRQAQGIGSALVRSAIDAARAQGFEMLFLLGEPEYYGRFGFSVEAAAPFASPYAGPYFQALMLEPAMVSPKAGDARYARAFSDLG</sequence>
<dbReference type="Gene3D" id="3.40.630.30">
    <property type="match status" value="1"/>
</dbReference>
<name>A0A418WPX3_9SPHN</name>
<keyword evidence="3" id="KW-1185">Reference proteome</keyword>
<dbReference type="SUPFAM" id="SSF55729">
    <property type="entry name" value="Acyl-CoA N-acyltransferases (Nat)"/>
    <property type="match status" value="1"/>
</dbReference>
<accession>A0A418WPX3</accession>
<keyword evidence="2" id="KW-0808">Transferase</keyword>
<dbReference type="InterPro" id="IPR016181">
    <property type="entry name" value="Acyl_CoA_acyltransferase"/>
</dbReference>
<organism evidence="2 3">
    <name type="scientific">Sphingomonas cavernae</name>
    <dbReference type="NCBI Taxonomy" id="2320861"/>
    <lineage>
        <taxon>Bacteria</taxon>
        <taxon>Pseudomonadati</taxon>
        <taxon>Pseudomonadota</taxon>
        <taxon>Alphaproteobacteria</taxon>
        <taxon>Sphingomonadales</taxon>
        <taxon>Sphingomonadaceae</taxon>
        <taxon>Sphingomonas</taxon>
    </lineage>
</organism>